<proteinExistence type="predicted"/>
<name>A0A0F9RUA4_9ZZZZ</name>
<dbReference type="PANTHER" id="PTHR33933">
    <property type="entry name" value="NUCLEOTIDYLTRANSFERASE"/>
    <property type="match status" value="1"/>
</dbReference>
<dbReference type="InterPro" id="IPR041633">
    <property type="entry name" value="Polbeta"/>
</dbReference>
<dbReference type="InterPro" id="IPR043519">
    <property type="entry name" value="NT_sf"/>
</dbReference>
<feature type="domain" description="Polymerase beta nucleotidyltransferase" evidence="1">
    <location>
        <begin position="32"/>
        <end position="122"/>
    </location>
</feature>
<gene>
    <name evidence="2" type="ORF">LCGC14_0553390</name>
</gene>
<evidence type="ECO:0000313" key="2">
    <source>
        <dbReference type="EMBL" id="KKN58314.1"/>
    </source>
</evidence>
<dbReference type="PANTHER" id="PTHR33933:SF1">
    <property type="entry name" value="PROTEIN ADENYLYLTRANSFERASE MNTA-RELATED"/>
    <property type="match status" value="1"/>
</dbReference>
<sequence>MLDLKNLQRLKEISEKIENRKLKLRDTLTSLIKQLKNFGVLKIYIFGSYVRDDIDVNSDLDLLVVMPPNKAGKEWINLIYNKIEMDIFSDLIIFNSEEIKNQLPTNSFLQNILSSGKIVYEKT</sequence>
<dbReference type="InterPro" id="IPR052548">
    <property type="entry name" value="Type_VII_TA_antitoxin"/>
</dbReference>
<reference evidence="2" key="1">
    <citation type="journal article" date="2015" name="Nature">
        <title>Complex archaea that bridge the gap between prokaryotes and eukaryotes.</title>
        <authorList>
            <person name="Spang A."/>
            <person name="Saw J.H."/>
            <person name="Jorgensen S.L."/>
            <person name="Zaremba-Niedzwiedzka K."/>
            <person name="Martijn J."/>
            <person name="Lind A.E."/>
            <person name="van Eijk R."/>
            <person name="Schleper C."/>
            <person name="Guy L."/>
            <person name="Ettema T.J."/>
        </authorList>
    </citation>
    <scope>NUCLEOTIDE SEQUENCE</scope>
</reference>
<dbReference type="CDD" id="cd05403">
    <property type="entry name" value="NT_KNTase_like"/>
    <property type="match status" value="1"/>
</dbReference>
<accession>A0A0F9RUA4</accession>
<dbReference type="EMBL" id="LAZR01000767">
    <property type="protein sequence ID" value="KKN58314.1"/>
    <property type="molecule type" value="Genomic_DNA"/>
</dbReference>
<organism evidence="2">
    <name type="scientific">marine sediment metagenome</name>
    <dbReference type="NCBI Taxonomy" id="412755"/>
    <lineage>
        <taxon>unclassified sequences</taxon>
        <taxon>metagenomes</taxon>
        <taxon>ecological metagenomes</taxon>
    </lineage>
</organism>
<evidence type="ECO:0000259" key="1">
    <source>
        <dbReference type="Pfam" id="PF18765"/>
    </source>
</evidence>
<protein>
    <recommendedName>
        <fullName evidence="1">Polymerase beta nucleotidyltransferase domain-containing protein</fullName>
    </recommendedName>
</protein>
<dbReference type="AlphaFoldDB" id="A0A0F9RUA4"/>
<dbReference type="Gene3D" id="3.30.460.10">
    <property type="entry name" value="Beta Polymerase, domain 2"/>
    <property type="match status" value="1"/>
</dbReference>
<dbReference type="SUPFAM" id="SSF81301">
    <property type="entry name" value="Nucleotidyltransferase"/>
    <property type="match status" value="1"/>
</dbReference>
<dbReference type="Pfam" id="PF18765">
    <property type="entry name" value="Polbeta"/>
    <property type="match status" value="1"/>
</dbReference>
<comment type="caution">
    <text evidence="2">The sequence shown here is derived from an EMBL/GenBank/DDBJ whole genome shotgun (WGS) entry which is preliminary data.</text>
</comment>